<proteinExistence type="predicted"/>
<accession>A0ACB9FEI5</accession>
<protein>
    <submittedName>
        <fullName evidence="1">Uncharacterized protein</fullName>
    </submittedName>
</protein>
<organism evidence="1 2">
    <name type="scientific">Arctium lappa</name>
    <name type="common">Greater burdock</name>
    <name type="synonym">Lappa major</name>
    <dbReference type="NCBI Taxonomy" id="4217"/>
    <lineage>
        <taxon>Eukaryota</taxon>
        <taxon>Viridiplantae</taxon>
        <taxon>Streptophyta</taxon>
        <taxon>Embryophyta</taxon>
        <taxon>Tracheophyta</taxon>
        <taxon>Spermatophyta</taxon>
        <taxon>Magnoliopsida</taxon>
        <taxon>eudicotyledons</taxon>
        <taxon>Gunneridae</taxon>
        <taxon>Pentapetalae</taxon>
        <taxon>asterids</taxon>
        <taxon>campanulids</taxon>
        <taxon>Asterales</taxon>
        <taxon>Asteraceae</taxon>
        <taxon>Carduoideae</taxon>
        <taxon>Cardueae</taxon>
        <taxon>Arctiinae</taxon>
        <taxon>Arctium</taxon>
    </lineage>
</organism>
<evidence type="ECO:0000313" key="2">
    <source>
        <dbReference type="Proteomes" id="UP001055879"/>
    </source>
</evidence>
<reference evidence="2" key="1">
    <citation type="journal article" date="2022" name="Mol. Ecol. Resour.">
        <title>The genomes of chicory, endive, great burdock and yacon provide insights into Asteraceae palaeo-polyploidization history and plant inulin production.</title>
        <authorList>
            <person name="Fan W."/>
            <person name="Wang S."/>
            <person name="Wang H."/>
            <person name="Wang A."/>
            <person name="Jiang F."/>
            <person name="Liu H."/>
            <person name="Zhao H."/>
            <person name="Xu D."/>
            <person name="Zhang Y."/>
        </authorList>
    </citation>
    <scope>NUCLEOTIDE SEQUENCE [LARGE SCALE GENOMIC DNA]</scope>
    <source>
        <strain evidence="2">cv. Niubang</strain>
    </source>
</reference>
<name>A0ACB9FEI5_ARCLA</name>
<comment type="caution">
    <text evidence="1">The sequence shown here is derived from an EMBL/GenBank/DDBJ whole genome shotgun (WGS) entry which is preliminary data.</text>
</comment>
<dbReference type="Proteomes" id="UP001055879">
    <property type="component" value="Linkage Group LG01"/>
</dbReference>
<dbReference type="EMBL" id="CM042047">
    <property type="protein sequence ID" value="KAI3769462.1"/>
    <property type="molecule type" value="Genomic_DNA"/>
</dbReference>
<reference evidence="1 2" key="2">
    <citation type="journal article" date="2022" name="Mol. Ecol. Resour.">
        <title>The genomes of chicory, endive, great burdock and yacon provide insights into Asteraceae paleo-polyploidization history and plant inulin production.</title>
        <authorList>
            <person name="Fan W."/>
            <person name="Wang S."/>
            <person name="Wang H."/>
            <person name="Wang A."/>
            <person name="Jiang F."/>
            <person name="Liu H."/>
            <person name="Zhao H."/>
            <person name="Xu D."/>
            <person name="Zhang Y."/>
        </authorList>
    </citation>
    <scope>NUCLEOTIDE SEQUENCE [LARGE SCALE GENOMIC DNA]</scope>
    <source>
        <strain evidence="2">cv. Niubang</strain>
    </source>
</reference>
<sequence>MAKQKIVVKVTMKNCKSSRKALQIAVSVSGVESVAILDNERIAVIGEQIDSVQLACLLRKSVGHTDLVSVGPVEEKKAVKPISIPQTVLFTTAGIRRRCRSSMKFLPVSAASCEINFHRSIETK</sequence>
<gene>
    <name evidence="1" type="ORF">L6452_00565</name>
</gene>
<evidence type="ECO:0000313" key="1">
    <source>
        <dbReference type="EMBL" id="KAI3769462.1"/>
    </source>
</evidence>
<keyword evidence="2" id="KW-1185">Reference proteome</keyword>